<reference evidence="2" key="1">
    <citation type="journal article" date="2019" name="Int. J. Syst. Evol. Microbiol.">
        <title>The Global Catalogue of Microorganisms (GCM) 10K type strain sequencing project: providing services to taxonomists for standard genome sequencing and annotation.</title>
        <authorList>
            <consortium name="The Broad Institute Genomics Platform"/>
            <consortium name="The Broad Institute Genome Sequencing Center for Infectious Disease"/>
            <person name="Wu L."/>
            <person name="Ma J."/>
        </authorList>
    </citation>
    <scope>NUCLEOTIDE SEQUENCE [LARGE SCALE GENOMIC DNA]</scope>
    <source>
        <strain evidence="2">CCUG 53270</strain>
    </source>
</reference>
<dbReference type="Pfam" id="PF14398">
    <property type="entry name" value="ATPgrasp_YheCD"/>
    <property type="match status" value="1"/>
</dbReference>
<proteinExistence type="predicted"/>
<evidence type="ECO:0000313" key="2">
    <source>
        <dbReference type="Proteomes" id="UP001597180"/>
    </source>
</evidence>
<sequence>MSRLVPNKWLKTNVLLRHREIVKHIPETRVYSRAVLVRMLNQYGRVVMKPCIGFGGHGLILISKLRSGYTVHHHEKILSRMSFGTMLALVERLRRKRAYLVQRGLVLASISGRPVDYRVKLLRRHGKWFTKAIVGRLAKPGLFVTNIHSGGTVLRANDALRRSLSISPHAKKQEMNRLSYLGMEALTRAFPGIDKLGFDYGLDRQGNIWMLEVNTQPR</sequence>
<dbReference type="RefSeq" id="WP_345587649.1">
    <property type="nucleotide sequence ID" value="NZ_BAABJG010000012.1"/>
</dbReference>
<dbReference type="Proteomes" id="UP001597180">
    <property type="component" value="Unassembled WGS sequence"/>
</dbReference>
<name>A0ABW3UE83_9BACL</name>
<evidence type="ECO:0000313" key="1">
    <source>
        <dbReference type="EMBL" id="MFD1218811.1"/>
    </source>
</evidence>
<keyword evidence="2" id="KW-1185">Reference proteome</keyword>
<dbReference type="Gene3D" id="3.30.470.20">
    <property type="entry name" value="ATP-grasp fold, B domain"/>
    <property type="match status" value="1"/>
</dbReference>
<dbReference type="EMBL" id="JBHTLU010000006">
    <property type="protein sequence ID" value="MFD1218811.1"/>
    <property type="molecule type" value="Genomic_DNA"/>
</dbReference>
<protein>
    <submittedName>
        <fullName evidence="1">YheC/YheD family protein</fullName>
    </submittedName>
</protein>
<dbReference type="SUPFAM" id="SSF56059">
    <property type="entry name" value="Glutathione synthetase ATP-binding domain-like"/>
    <property type="match status" value="1"/>
</dbReference>
<gene>
    <name evidence="1" type="ORF">ACFQ4B_01660</name>
</gene>
<organism evidence="1 2">
    <name type="scientific">Paenibacillus vulneris</name>
    <dbReference type="NCBI Taxonomy" id="1133364"/>
    <lineage>
        <taxon>Bacteria</taxon>
        <taxon>Bacillati</taxon>
        <taxon>Bacillota</taxon>
        <taxon>Bacilli</taxon>
        <taxon>Bacillales</taxon>
        <taxon>Paenibacillaceae</taxon>
        <taxon>Paenibacillus</taxon>
    </lineage>
</organism>
<comment type="caution">
    <text evidence="1">The sequence shown here is derived from an EMBL/GenBank/DDBJ whole genome shotgun (WGS) entry which is preliminary data.</text>
</comment>
<dbReference type="InterPro" id="IPR026838">
    <property type="entry name" value="YheC/D"/>
</dbReference>
<accession>A0ABW3UE83</accession>